<dbReference type="InterPro" id="IPR011990">
    <property type="entry name" value="TPR-like_helical_dom_sf"/>
</dbReference>
<dbReference type="EMBL" id="JAMSHJ010000002">
    <property type="protein sequence ID" value="KAI5436144.1"/>
    <property type="molecule type" value="Genomic_DNA"/>
</dbReference>
<comment type="caution">
    <text evidence="2">The sequence shown here is derived from an EMBL/GenBank/DDBJ whole genome shotgun (WGS) entry which is preliminary data.</text>
</comment>
<protein>
    <submittedName>
        <fullName evidence="2">Uncharacterized protein</fullName>
    </submittedName>
</protein>
<dbReference type="Gene3D" id="1.25.40.10">
    <property type="entry name" value="Tetratricopeptide repeat domain"/>
    <property type="match status" value="1"/>
</dbReference>
<dbReference type="GO" id="GO:0005739">
    <property type="term" value="C:mitochondrion"/>
    <property type="evidence" value="ECO:0007669"/>
    <property type="project" value="TreeGrafter"/>
</dbReference>
<accession>A0A9D4YCS9</accession>
<name>A0A9D4YCS9_PEA</name>
<sequence>MSEINSNQHHRTQLLGASTVQQNLIRAEKPFCIKPPDMQKQNELKENALMVNLPTYRRNHALHFFIKQLRTHCHFNQALKISEWMSNERNLHLLSGDIAIHIDLISKVHDLDQAETYFNGIPHTSKDLKVYRLHTTLWLRYTFTTWLNAYATANNIDEMEKLLAKVEADRIEELCKKDHTVIRTDSSIKKSENQPPK</sequence>
<reference evidence="2 3" key="1">
    <citation type="journal article" date="2022" name="Nat. Genet.">
        <title>Improved pea reference genome and pan-genome highlight genomic features and evolutionary characteristics.</title>
        <authorList>
            <person name="Yang T."/>
            <person name="Liu R."/>
            <person name="Luo Y."/>
            <person name="Hu S."/>
            <person name="Wang D."/>
            <person name="Wang C."/>
            <person name="Pandey M.K."/>
            <person name="Ge S."/>
            <person name="Xu Q."/>
            <person name="Li N."/>
            <person name="Li G."/>
            <person name="Huang Y."/>
            <person name="Saxena R.K."/>
            <person name="Ji Y."/>
            <person name="Li M."/>
            <person name="Yan X."/>
            <person name="He Y."/>
            <person name="Liu Y."/>
            <person name="Wang X."/>
            <person name="Xiang C."/>
            <person name="Varshney R.K."/>
            <person name="Ding H."/>
            <person name="Gao S."/>
            <person name="Zong X."/>
        </authorList>
    </citation>
    <scope>NUCLEOTIDE SEQUENCE [LARGE SCALE GENOMIC DNA]</scope>
    <source>
        <strain evidence="2 3">cv. Zhongwan 6</strain>
    </source>
</reference>
<proteinExistence type="inferred from homology"/>
<dbReference type="Proteomes" id="UP001058974">
    <property type="component" value="Chromosome 2"/>
</dbReference>
<evidence type="ECO:0000313" key="3">
    <source>
        <dbReference type="Proteomes" id="UP001058974"/>
    </source>
</evidence>
<dbReference type="PANTHER" id="PTHR45717:SF10">
    <property type="entry name" value="OS10G0501000 PROTEIN"/>
    <property type="match status" value="1"/>
</dbReference>
<evidence type="ECO:0000313" key="2">
    <source>
        <dbReference type="EMBL" id="KAI5436144.1"/>
    </source>
</evidence>
<evidence type="ECO:0000256" key="1">
    <source>
        <dbReference type="ARBA" id="ARBA00007626"/>
    </source>
</evidence>
<organism evidence="2 3">
    <name type="scientific">Pisum sativum</name>
    <name type="common">Garden pea</name>
    <name type="synonym">Lathyrus oleraceus</name>
    <dbReference type="NCBI Taxonomy" id="3888"/>
    <lineage>
        <taxon>Eukaryota</taxon>
        <taxon>Viridiplantae</taxon>
        <taxon>Streptophyta</taxon>
        <taxon>Embryophyta</taxon>
        <taxon>Tracheophyta</taxon>
        <taxon>Spermatophyta</taxon>
        <taxon>Magnoliopsida</taxon>
        <taxon>eudicotyledons</taxon>
        <taxon>Gunneridae</taxon>
        <taxon>Pentapetalae</taxon>
        <taxon>rosids</taxon>
        <taxon>fabids</taxon>
        <taxon>Fabales</taxon>
        <taxon>Fabaceae</taxon>
        <taxon>Papilionoideae</taxon>
        <taxon>50 kb inversion clade</taxon>
        <taxon>NPAAA clade</taxon>
        <taxon>Hologalegina</taxon>
        <taxon>IRL clade</taxon>
        <taxon>Fabeae</taxon>
        <taxon>Lathyrus</taxon>
    </lineage>
</organism>
<keyword evidence="3" id="KW-1185">Reference proteome</keyword>
<gene>
    <name evidence="2" type="ORF">KIW84_022555</name>
</gene>
<dbReference type="AlphaFoldDB" id="A0A9D4YCS9"/>
<dbReference type="PANTHER" id="PTHR45717">
    <property type="entry name" value="OS12G0527900 PROTEIN"/>
    <property type="match status" value="1"/>
</dbReference>
<dbReference type="Gramene" id="Psat02G0255500-T1">
    <property type="protein sequence ID" value="KAI5436144.1"/>
    <property type="gene ID" value="KIW84_022555"/>
</dbReference>
<comment type="similarity">
    <text evidence="1">Belongs to the PPR family. P subfamily.</text>
</comment>